<reference evidence="1 2" key="1">
    <citation type="journal article" date="2016" name="Nat. Commun.">
        <title>Thousands of microbial genomes shed light on interconnected biogeochemical processes in an aquifer system.</title>
        <authorList>
            <person name="Anantharaman K."/>
            <person name="Brown C.T."/>
            <person name="Hug L.A."/>
            <person name="Sharon I."/>
            <person name="Castelle C.J."/>
            <person name="Probst A.J."/>
            <person name="Thomas B.C."/>
            <person name="Singh A."/>
            <person name="Wilkins M.J."/>
            <person name="Karaoz U."/>
            <person name="Brodie E.L."/>
            <person name="Williams K.H."/>
            <person name="Hubbard S.S."/>
            <person name="Banfield J.F."/>
        </authorList>
    </citation>
    <scope>NUCLEOTIDE SEQUENCE [LARGE SCALE GENOMIC DNA]</scope>
</reference>
<dbReference type="CDD" id="cd04301">
    <property type="entry name" value="NAT_SF"/>
    <property type="match status" value="1"/>
</dbReference>
<accession>A0A1F5R0Y4</accession>
<gene>
    <name evidence="1" type="ORF">A2024_05105</name>
</gene>
<evidence type="ECO:0000313" key="1">
    <source>
        <dbReference type="EMBL" id="OGF08106.1"/>
    </source>
</evidence>
<protein>
    <submittedName>
        <fullName evidence="1">Uncharacterized protein</fullName>
    </submittedName>
</protein>
<organism evidence="1 2">
    <name type="scientific">Candidatus Edwardsbacteria bacterium GWF2_54_11</name>
    <dbReference type="NCBI Taxonomy" id="1817851"/>
    <lineage>
        <taxon>Bacteria</taxon>
        <taxon>Candidatus Edwardsiibacteriota</taxon>
    </lineage>
</organism>
<dbReference type="AlphaFoldDB" id="A0A1F5R0Y4"/>
<proteinExistence type="predicted"/>
<dbReference type="Proteomes" id="UP000177230">
    <property type="component" value="Unassembled WGS sequence"/>
</dbReference>
<evidence type="ECO:0000313" key="2">
    <source>
        <dbReference type="Proteomes" id="UP000177230"/>
    </source>
</evidence>
<dbReference type="EMBL" id="MFFM01000049">
    <property type="protein sequence ID" value="OGF08106.1"/>
    <property type="molecule type" value="Genomic_DNA"/>
</dbReference>
<dbReference type="SUPFAM" id="SSF55729">
    <property type="entry name" value="Acyl-CoA N-acyltransferases (Nat)"/>
    <property type="match status" value="1"/>
</dbReference>
<dbReference type="InterPro" id="IPR016181">
    <property type="entry name" value="Acyl_CoA_acyltransferase"/>
</dbReference>
<dbReference type="Gene3D" id="3.40.630.30">
    <property type="match status" value="1"/>
</dbReference>
<sequence length="260" mass="29327">MQIIDLGQKDLSSYFLCLEDWSDEIKEAGDHKEKWYGKMKDRGLGVKLAVDDHGVAGGMIQYLPIEHSTAEGQDLYFINCIWVHGYKKGRGNFQKAGMGKALLEAAEEDVRSLGAKGLAAWGVILPFWMKASWFKRHGYQKADRDGISQLVWKPFSADAQAPRWIKQRAKPQKRPGVITVTSFINGWCPAQNLTHERARRAALELGPKVVFETVDTLDRGNFLKWGISDALFIDNKQVNTGPPPSFEKIRKVIEAKVKKL</sequence>
<name>A0A1F5R0Y4_9BACT</name>
<comment type="caution">
    <text evidence="1">The sequence shown here is derived from an EMBL/GenBank/DDBJ whole genome shotgun (WGS) entry which is preliminary data.</text>
</comment>